<accession>A0A843QX47</accession>
<gene>
    <name evidence="3" type="ORF">GC247_00625</name>
</gene>
<evidence type="ECO:0000256" key="1">
    <source>
        <dbReference type="SAM" id="Coils"/>
    </source>
</evidence>
<dbReference type="Gene3D" id="1.10.287.1490">
    <property type="match status" value="1"/>
</dbReference>
<evidence type="ECO:0000313" key="3">
    <source>
        <dbReference type="EMBL" id="MPQ34459.1"/>
    </source>
</evidence>
<dbReference type="PROSITE" id="PS51688">
    <property type="entry name" value="ICA"/>
    <property type="match status" value="1"/>
</dbReference>
<dbReference type="EMBL" id="WHJL01000002">
    <property type="protein sequence ID" value="MPQ34459.1"/>
    <property type="molecule type" value="Genomic_DNA"/>
</dbReference>
<dbReference type="Pfam" id="PF06605">
    <property type="entry name" value="Prophage_tail"/>
    <property type="match status" value="1"/>
</dbReference>
<dbReference type="InterPro" id="IPR007119">
    <property type="entry name" value="Phage_tail_spike_N"/>
</dbReference>
<feature type="coiled-coil region" evidence="1">
    <location>
        <begin position="439"/>
        <end position="538"/>
    </location>
</feature>
<evidence type="ECO:0000313" key="4">
    <source>
        <dbReference type="Proteomes" id="UP000466799"/>
    </source>
</evidence>
<dbReference type="NCBIfam" id="TIGR01665">
    <property type="entry name" value="put_anti_recept"/>
    <property type="match status" value="1"/>
</dbReference>
<sequence length="1422" mass="156535">MRMYLLDKKQRVRRWLKDNDFIEAEMTEEINAANQINFSTPLKDRIADNIYYVAIPTPRSKQKYLLFKLLSERVQNDRIEYQGIEEAYDELKQYGYIKDIRPNDRTAEEMLKMVLEPTRWTLGNVTETSHQSTNLYYITYLEALQKIVGLFNIELTFEVTIDPKSNKITRRQVNIYTEQGQRTGKRFEYGSNLLTVQQEQDSQELITALVGRGKGELVSEGHDDTPDGYGRRITFADVVWTKKDGNPVDKPAGQEYLIDPEATALYGFSDGNPRIGLTVFEDIEDPVELINATWRALQSLKRPKVSFKADVTDVGQLGLGDTVAIIRHDLKIEYLTRVYKVKHNLLNENDNQIELGDDFSGHSITSSLIKVDEIANEARETAGYAAIAANGKNNNYYSSVQPLAPVEGDIWYKDLGNGETDMYQYHNGGWVFIQSTRDLHVVENQVKEAQQGLDQAKADIINNKQKADADIENLNKSIEANKKTADESLQKLNDSVANLQGQYDNNIVPNLNQVTADVADALQKYTTAQQNIADLTKQAQEQGKDIADVSNTVKGLNINYANLAEDVNSTKVDVKGLQTTIGTANGDIAQLKLDAQNLQTMLAGKVDNTTYTNFVDLTNQALNARLTASDLNGYAKTVDVQATANGLRVDLNSVTQDIQNDLSQLSARIATTSQQFSSYYTKSETDSKANTAKNDAINAIKGDTNWTGLTNIITNSGFLQTADGFVQKVQQTTLPMFNGGGVNLLLNTQNFDRNWIWDQIGHSFANGVLTLSDTNNGNSRMYQAVADGDPTRKTFSLSFNAKISADCDSQLVQVKAGPYDAPKWINITSKDSQLYKIENWQWAGQSGTFSFYVINGKVDISNLKLEYGSVATPYSPNPADLATQSAFSELSQSLDGLRSTVSSDHNDLQSQINQTAKNIRQEVSDKTSGLQTQITQQANSFNVSLNALRNETAWQKVTTAIDANNYTTTGNYWIQAVSNSNTPDGSAWAYLQVVAYPDVQRIKQTWQRDNNANEAYTRLKTGNTWSDWQKAVTAGNIMAQINMSAGTTLIQNNKIYMDADSTIFSGKAFIPSAAISNLSADKITTGTLNADLINVINLNASSITTGTINGANLKIDLNNGEVQFKRGRITSIANTLNINIDTGTMSVTDGVNNGVYFANGELKLMDDPLNITGTPKYGGLRRSAHIWSPGSAGAELHSPNGVFVGSDNYNGAFAGGSGIDGTSSGAALAVDKDGSATLNGANIVSVSGGRAYDIGYSMKNRPAIILGKSQSGWNPGDRTFIQGAFVHIESAYRNTNGASPNVYVAPDGALVRSTSASKYKTDIQRSYVSDYGERLLELPTATWMDKAETERYVDGESQDKPVRHFGMIAEDLADAGLEMLVSRGQDGELEGIQYDRIGPALIPVIKQLQDKVNKLEEKLNER</sequence>
<dbReference type="Gene3D" id="1.20.120.20">
    <property type="entry name" value="Apolipoprotein"/>
    <property type="match status" value="1"/>
</dbReference>
<comment type="caution">
    <text evidence="3">The sequence shown here is derived from an EMBL/GenBank/DDBJ whole genome shotgun (WGS) entry which is preliminary data.</text>
</comment>
<protein>
    <recommendedName>
        <fullName evidence="2">Peptidase S74 domain-containing protein</fullName>
    </recommendedName>
</protein>
<evidence type="ECO:0000259" key="2">
    <source>
        <dbReference type="PROSITE" id="PS51688"/>
    </source>
</evidence>
<name>A0A843QX47_LIMFE</name>
<keyword evidence="1" id="KW-0175">Coiled coil</keyword>
<proteinExistence type="predicted"/>
<dbReference type="InterPro" id="IPR030392">
    <property type="entry name" value="S74_ICA"/>
</dbReference>
<organism evidence="3 4">
    <name type="scientific">Limosilactobacillus fermentum</name>
    <name type="common">Lactobacillus fermentum</name>
    <dbReference type="NCBI Taxonomy" id="1613"/>
    <lineage>
        <taxon>Bacteria</taxon>
        <taxon>Bacillati</taxon>
        <taxon>Bacillota</taxon>
        <taxon>Bacilli</taxon>
        <taxon>Lactobacillales</taxon>
        <taxon>Lactobacillaceae</taxon>
        <taxon>Limosilactobacillus</taxon>
    </lineage>
</organism>
<dbReference type="CDD" id="cd19958">
    <property type="entry name" value="pyocin_knob"/>
    <property type="match status" value="1"/>
</dbReference>
<reference evidence="3 4" key="1">
    <citation type="submission" date="2019-10" db="EMBL/GenBank/DDBJ databases">
        <title>Genome Sequencing and assembly of Lactobacillus fermentum I2, a lactic acid bacteria.</title>
        <authorList>
            <person name="Lopes L.S."/>
            <person name="Persinoti G.F."/>
            <person name="Riano-Pachon D.M."/>
            <person name="Labate C.A."/>
        </authorList>
    </citation>
    <scope>NUCLEOTIDE SEQUENCE [LARGE SCALE GENOMIC DNA]</scope>
    <source>
        <strain evidence="3 4">I2</strain>
    </source>
</reference>
<feature type="domain" description="Peptidase S74" evidence="2">
    <location>
        <begin position="1315"/>
        <end position="1419"/>
    </location>
</feature>
<dbReference type="InterPro" id="IPR010572">
    <property type="entry name" value="Tail_dom"/>
</dbReference>
<dbReference type="Proteomes" id="UP000466799">
    <property type="component" value="Unassembled WGS sequence"/>
</dbReference>